<name>A0AAN6DXZ6_9EURO</name>
<organism evidence="1 2">
    <name type="scientific">Exophiala viscosa</name>
    <dbReference type="NCBI Taxonomy" id="2486360"/>
    <lineage>
        <taxon>Eukaryota</taxon>
        <taxon>Fungi</taxon>
        <taxon>Dikarya</taxon>
        <taxon>Ascomycota</taxon>
        <taxon>Pezizomycotina</taxon>
        <taxon>Eurotiomycetes</taxon>
        <taxon>Chaetothyriomycetidae</taxon>
        <taxon>Chaetothyriales</taxon>
        <taxon>Herpotrichiellaceae</taxon>
        <taxon>Exophiala</taxon>
    </lineage>
</organism>
<evidence type="ECO:0000313" key="2">
    <source>
        <dbReference type="Proteomes" id="UP001203852"/>
    </source>
</evidence>
<proteinExistence type="predicted"/>
<dbReference type="AlphaFoldDB" id="A0AAN6DXZ6"/>
<sequence length="102" mass="11524">MLIRLIREQLYSLFLVVAVAPSWHWDLLILGQTEISRTIAMVGEFYVNASPSMSQTWRISPLLLPTATTSHSRDRTWLHYVGSGPTIHSTTVLDDRIGNTQS</sequence>
<dbReference type="EMBL" id="MU404352">
    <property type="protein sequence ID" value="KAI1614730.1"/>
    <property type="molecule type" value="Genomic_DNA"/>
</dbReference>
<protein>
    <submittedName>
        <fullName evidence="1">Uncharacterized protein</fullName>
    </submittedName>
</protein>
<keyword evidence="2" id="KW-1185">Reference proteome</keyword>
<accession>A0AAN6DXZ6</accession>
<comment type="caution">
    <text evidence="1">The sequence shown here is derived from an EMBL/GenBank/DDBJ whole genome shotgun (WGS) entry which is preliminary data.</text>
</comment>
<gene>
    <name evidence="1" type="ORF">EDD36DRAFT_163346</name>
</gene>
<evidence type="ECO:0000313" key="1">
    <source>
        <dbReference type="EMBL" id="KAI1614730.1"/>
    </source>
</evidence>
<dbReference type="Proteomes" id="UP001203852">
    <property type="component" value="Unassembled WGS sequence"/>
</dbReference>
<reference evidence="1" key="1">
    <citation type="journal article" date="2022" name="bioRxiv">
        <title>Deciphering the potential niche of two novel black yeast fungi from a biological soil crust based on their genomes, phenotypes, and melanin regulation.</title>
        <authorList>
            <consortium name="DOE Joint Genome Institute"/>
            <person name="Carr E.C."/>
            <person name="Barton Q."/>
            <person name="Grambo S."/>
            <person name="Sullivan M."/>
            <person name="Renfro C.M."/>
            <person name="Kuo A."/>
            <person name="Pangilinan J."/>
            <person name="Lipzen A."/>
            <person name="Keymanesh K."/>
            <person name="Savage E."/>
            <person name="Barry K."/>
            <person name="Grigoriev I.V."/>
            <person name="Riekhof W.R."/>
            <person name="Harris S.S."/>
        </authorList>
    </citation>
    <scope>NUCLEOTIDE SEQUENCE</scope>
    <source>
        <strain evidence="1">JF 03-4F</strain>
    </source>
</reference>